<keyword evidence="2" id="KW-1185">Reference proteome</keyword>
<dbReference type="EMBL" id="KL596950">
    <property type="protein sequence ID" value="KER21658.1"/>
    <property type="molecule type" value="Genomic_DNA"/>
</dbReference>
<dbReference type="CTD" id="20329206"/>
<name>A0A074Z3R0_OPIVI</name>
<dbReference type="GeneID" id="20329206"/>
<organism evidence="1 2">
    <name type="scientific">Opisthorchis viverrini</name>
    <name type="common">Southeast Asian liver fluke</name>
    <dbReference type="NCBI Taxonomy" id="6198"/>
    <lineage>
        <taxon>Eukaryota</taxon>
        <taxon>Metazoa</taxon>
        <taxon>Spiralia</taxon>
        <taxon>Lophotrochozoa</taxon>
        <taxon>Platyhelminthes</taxon>
        <taxon>Trematoda</taxon>
        <taxon>Digenea</taxon>
        <taxon>Opisthorchiida</taxon>
        <taxon>Opisthorchiata</taxon>
        <taxon>Opisthorchiidae</taxon>
        <taxon>Opisthorchis</taxon>
    </lineage>
</organism>
<dbReference type="KEGG" id="ovi:T265_15040"/>
<gene>
    <name evidence="1" type="ORF">T265_15040</name>
</gene>
<protein>
    <submittedName>
        <fullName evidence="1">Uncharacterized protein</fullName>
    </submittedName>
</protein>
<dbReference type="RefSeq" id="XP_009174589.1">
    <property type="nucleotide sequence ID" value="XM_009176325.1"/>
</dbReference>
<proteinExistence type="predicted"/>
<evidence type="ECO:0000313" key="2">
    <source>
        <dbReference type="Proteomes" id="UP000054324"/>
    </source>
</evidence>
<reference evidence="1 2" key="1">
    <citation type="submission" date="2013-11" db="EMBL/GenBank/DDBJ databases">
        <title>Opisthorchis viverrini - life in the bile duct.</title>
        <authorList>
            <person name="Young N.D."/>
            <person name="Nagarajan N."/>
            <person name="Lin S.J."/>
            <person name="Korhonen P.K."/>
            <person name="Jex A.R."/>
            <person name="Hall R.S."/>
            <person name="Safavi-Hemami H."/>
            <person name="Kaewkong W."/>
            <person name="Bertrand D."/>
            <person name="Gao S."/>
            <person name="Seet Q."/>
            <person name="Wongkham S."/>
            <person name="Teh B.T."/>
            <person name="Wongkham C."/>
            <person name="Intapan P.M."/>
            <person name="Maleewong W."/>
            <person name="Yang X."/>
            <person name="Hu M."/>
            <person name="Wang Z."/>
            <person name="Hofmann A."/>
            <person name="Sternberg P.W."/>
            <person name="Tan P."/>
            <person name="Wang J."/>
            <person name="Gasser R.B."/>
        </authorList>
    </citation>
    <scope>NUCLEOTIDE SEQUENCE [LARGE SCALE GENOMIC DNA]</scope>
</reference>
<feature type="non-terminal residue" evidence="1">
    <location>
        <position position="80"/>
    </location>
</feature>
<evidence type="ECO:0000313" key="1">
    <source>
        <dbReference type="EMBL" id="KER21658.1"/>
    </source>
</evidence>
<dbReference type="Proteomes" id="UP000054324">
    <property type="component" value="Unassembled WGS sequence"/>
</dbReference>
<dbReference type="AlphaFoldDB" id="A0A074Z3R0"/>
<accession>A0A074Z3R0</accession>
<sequence length="80" mass="8931">MVIELLLADNASKSVVKQRFRGASNSEQKKKVGATIIKMPSEQAQTKVYRRMTQMDLALNYHSAIQVATRTVPPNTVQVD</sequence>